<organism evidence="4 5">
    <name type="scientific">Streptomonospora wellingtoniae</name>
    <dbReference type="NCBI Taxonomy" id="3075544"/>
    <lineage>
        <taxon>Bacteria</taxon>
        <taxon>Bacillati</taxon>
        <taxon>Actinomycetota</taxon>
        <taxon>Actinomycetes</taxon>
        <taxon>Streptosporangiales</taxon>
        <taxon>Nocardiopsidaceae</taxon>
        <taxon>Streptomonospora</taxon>
    </lineage>
</organism>
<name>A0ABU2KUT4_9ACTN</name>
<accession>A0ABU2KUT4</accession>
<dbReference type="EMBL" id="JAVREK010000012">
    <property type="protein sequence ID" value="MDT0303061.1"/>
    <property type="molecule type" value="Genomic_DNA"/>
</dbReference>
<dbReference type="InterPro" id="IPR003767">
    <property type="entry name" value="Malate/L-lactate_DH-like"/>
</dbReference>
<evidence type="ECO:0000256" key="1">
    <source>
        <dbReference type="ARBA" id="ARBA00006056"/>
    </source>
</evidence>
<dbReference type="Gene3D" id="1.10.1530.10">
    <property type="match status" value="1"/>
</dbReference>
<dbReference type="InterPro" id="IPR043143">
    <property type="entry name" value="Mal/L-sulf/L-lact_DH-like_NADP"/>
</dbReference>
<dbReference type="Pfam" id="PF02615">
    <property type="entry name" value="Ldh_2"/>
    <property type="match status" value="1"/>
</dbReference>
<evidence type="ECO:0000313" key="5">
    <source>
        <dbReference type="Proteomes" id="UP001183226"/>
    </source>
</evidence>
<evidence type="ECO:0000256" key="3">
    <source>
        <dbReference type="SAM" id="MobiDB-lite"/>
    </source>
</evidence>
<dbReference type="SUPFAM" id="SSF89733">
    <property type="entry name" value="L-sulfolactate dehydrogenase-like"/>
    <property type="match status" value="1"/>
</dbReference>
<comment type="caution">
    <text evidence="4">The sequence shown here is derived from an EMBL/GenBank/DDBJ whole genome shotgun (WGS) entry which is preliminary data.</text>
</comment>
<dbReference type="Proteomes" id="UP001183226">
    <property type="component" value="Unassembled WGS sequence"/>
</dbReference>
<dbReference type="RefSeq" id="WP_311545548.1">
    <property type="nucleotide sequence ID" value="NZ_JAVREK010000012.1"/>
</dbReference>
<evidence type="ECO:0000313" key="4">
    <source>
        <dbReference type="EMBL" id="MDT0303061.1"/>
    </source>
</evidence>
<sequence>MTVRNGDLPGVEPGGLRDLAAAIFAAAGMSGDDAAATARHLVEADLRGVDSHGVSRTAVYVHRLRRGLVTARPRRRVVTETPVSALLDGGNGPGIVAAEHGMRTAVDKAAVTGVGMVGVRNSNHCGMLAHYTAAAAREGLVALATTSAPASMAPWGAKDPYFGTNPVSYAVPAPDGRPDIVFDMATSHVAKGKIILAGKNGQEIPLGWALDGEGRPTTDPAAALAGSVLPVGGPKGSGLALLVEVLSALFSGSLHGPHIPPLYDNDDHPQGLGHFFLAMSPAVFQPQEEFAARVGRLADEVAALPAAEGHERVYLPGEPEAERAEHRRVHGVPLSAEVRAELRAVAQEQGVDPALTAVLDSTAPAQAPPAGSGGAAEGAR</sequence>
<dbReference type="PANTHER" id="PTHR11091:SF0">
    <property type="entry name" value="MALATE DEHYDROGENASE"/>
    <property type="match status" value="1"/>
</dbReference>
<feature type="compositionally biased region" description="Gly residues" evidence="3">
    <location>
        <begin position="371"/>
        <end position="380"/>
    </location>
</feature>
<keyword evidence="2" id="KW-0560">Oxidoreductase</keyword>
<dbReference type="InterPro" id="IPR036111">
    <property type="entry name" value="Mal/L-sulfo/L-lacto_DH-like_sf"/>
</dbReference>
<protein>
    <submittedName>
        <fullName evidence="4">Ldh family oxidoreductase</fullName>
    </submittedName>
</protein>
<dbReference type="Gene3D" id="3.30.1370.60">
    <property type="entry name" value="Hypothetical oxidoreductase yiak, domain 2"/>
    <property type="match status" value="1"/>
</dbReference>
<dbReference type="PANTHER" id="PTHR11091">
    <property type="entry name" value="OXIDOREDUCTASE-RELATED"/>
    <property type="match status" value="1"/>
</dbReference>
<evidence type="ECO:0000256" key="2">
    <source>
        <dbReference type="ARBA" id="ARBA00023002"/>
    </source>
</evidence>
<comment type="similarity">
    <text evidence="1">Belongs to the LDH2/MDH2 oxidoreductase family.</text>
</comment>
<proteinExistence type="inferred from homology"/>
<keyword evidence="5" id="KW-1185">Reference proteome</keyword>
<gene>
    <name evidence="4" type="ORF">RM446_13140</name>
</gene>
<reference evidence="5" key="1">
    <citation type="submission" date="2023-07" db="EMBL/GenBank/DDBJ databases">
        <title>30 novel species of actinomycetes from the DSMZ collection.</title>
        <authorList>
            <person name="Nouioui I."/>
        </authorList>
    </citation>
    <scope>NUCLEOTIDE SEQUENCE [LARGE SCALE GENOMIC DNA]</scope>
    <source>
        <strain evidence="5">DSM 45055</strain>
    </source>
</reference>
<feature type="region of interest" description="Disordered" evidence="3">
    <location>
        <begin position="359"/>
        <end position="380"/>
    </location>
</feature>
<dbReference type="InterPro" id="IPR043144">
    <property type="entry name" value="Mal/L-sulf/L-lact_DH-like_ah"/>
</dbReference>